<dbReference type="AlphaFoldDB" id="A0A6N3T3P3"/>
<sequence length="151" mass="16646">MFLPKWDQQQPLQSLLVNEGIMKLRNLLALVLALAPMPALAAGLTPVKPLAGYTCMMLNETAAQAMDFQHPVSFKLRPFDTEPDIAPVGNQIAVKIGGRVMNGYVETFDFAFRPRWVAQKYLAPYHAKADPSATCTPTVMSNGHLGFKYGH</sequence>
<proteinExistence type="predicted"/>
<dbReference type="EMBL" id="BJXQ01000010">
    <property type="protein sequence ID" value="GEN03891.1"/>
    <property type="molecule type" value="Genomic_DNA"/>
</dbReference>
<accession>A0A6N3T3P3</accession>
<protein>
    <submittedName>
        <fullName evidence="1">Uncharacterized protein</fullName>
    </submittedName>
</protein>
<comment type="caution">
    <text evidence="1">The sequence shown here is derived from an EMBL/GenBank/DDBJ whole genome shotgun (WGS) entry which is preliminary data.</text>
</comment>
<dbReference type="Proteomes" id="UP000321104">
    <property type="component" value="Unassembled WGS sequence"/>
</dbReference>
<reference evidence="1 2" key="1">
    <citation type="submission" date="2019-07" db="EMBL/GenBank/DDBJ databases">
        <title>Whole genome shotgun sequence of Acetobacter indonesiensis NBRC 16471.</title>
        <authorList>
            <person name="Hosoyama A."/>
            <person name="Uohara A."/>
            <person name="Ohji S."/>
            <person name="Ichikawa N."/>
        </authorList>
    </citation>
    <scope>NUCLEOTIDE SEQUENCE [LARGE SCALE GENOMIC DNA]</scope>
    <source>
        <strain evidence="1 2">NBRC 16471</strain>
    </source>
</reference>
<evidence type="ECO:0000313" key="1">
    <source>
        <dbReference type="EMBL" id="GEN03891.1"/>
    </source>
</evidence>
<organism evidence="1 2">
    <name type="scientific">Acetobacter indonesiensis</name>
    <dbReference type="NCBI Taxonomy" id="104101"/>
    <lineage>
        <taxon>Bacteria</taxon>
        <taxon>Pseudomonadati</taxon>
        <taxon>Pseudomonadota</taxon>
        <taxon>Alphaproteobacteria</taxon>
        <taxon>Acetobacterales</taxon>
        <taxon>Acetobacteraceae</taxon>
        <taxon>Acetobacter</taxon>
    </lineage>
</organism>
<gene>
    <name evidence="1" type="ORF">AIN02nite_19160</name>
</gene>
<dbReference type="RefSeq" id="WP_148315670.1">
    <property type="nucleotide sequence ID" value="NZ_BAMW01000024.1"/>
</dbReference>
<evidence type="ECO:0000313" key="2">
    <source>
        <dbReference type="Proteomes" id="UP000321104"/>
    </source>
</evidence>
<name>A0A6N3T3P3_9PROT</name>